<protein>
    <submittedName>
        <fullName evidence="2">Uncharacterized protein</fullName>
    </submittedName>
</protein>
<reference evidence="2 3" key="1">
    <citation type="journal article" date="2023" name="Plants (Basel)">
        <title>Bridging the Gap: Combining Genomics and Transcriptomics Approaches to Understand Stylosanthes scabra, an Orphan Legume from the Brazilian Caatinga.</title>
        <authorList>
            <person name="Ferreira-Neto J.R.C."/>
            <person name="da Silva M.D."/>
            <person name="Binneck E."/>
            <person name="de Melo N.F."/>
            <person name="da Silva R.H."/>
            <person name="de Melo A.L.T.M."/>
            <person name="Pandolfi V."/>
            <person name="Bustamante F.O."/>
            <person name="Brasileiro-Vidal A.C."/>
            <person name="Benko-Iseppon A.M."/>
        </authorList>
    </citation>
    <scope>NUCLEOTIDE SEQUENCE [LARGE SCALE GENOMIC DNA]</scope>
    <source>
        <tissue evidence="2">Leaves</tissue>
    </source>
</reference>
<feature type="compositionally biased region" description="Low complexity" evidence="1">
    <location>
        <begin position="106"/>
        <end position="126"/>
    </location>
</feature>
<sequence>MPVIRAILIHCIMNGEDVRAKEIIADKMVRMAQGIKEKGKLGFPSTIYKLCKEVGVPLREFRQTKKITAEKPITARRMESTSHKTMKMRTNQCLKLKKDMKKNKGRNMTTNTTNQNLTTNQNSNRNHNFSNLHYMKYQPTQISMKKTCIA</sequence>
<dbReference type="EMBL" id="JASCZI010032118">
    <property type="protein sequence ID" value="MED6127902.1"/>
    <property type="molecule type" value="Genomic_DNA"/>
</dbReference>
<organism evidence="2 3">
    <name type="scientific">Stylosanthes scabra</name>
    <dbReference type="NCBI Taxonomy" id="79078"/>
    <lineage>
        <taxon>Eukaryota</taxon>
        <taxon>Viridiplantae</taxon>
        <taxon>Streptophyta</taxon>
        <taxon>Embryophyta</taxon>
        <taxon>Tracheophyta</taxon>
        <taxon>Spermatophyta</taxon>
        <taxon>Magnoliopsida</taxon>
        <taxon>eudicotyledons</taxon>
        <taxon>Gunneridae</taxon>
        <taxon>Pentapetalae</taxon>
        <taxon>rosids</taxon>
        <taxon>fabids</taxon>
        <taxon>Fabales</taxon>
        <taxon>Fabaceae</taxon>
        <taxon>Papilionoideae</taxon>
        <taxon>50 kb inversion clade</taxon>
        <taxon>dalbergioids sensu lato</taxon>
        <taxon>Dalbergieae</taxon>
        <taxon>Pterocarpus clade</taxon>
        <taxon>Stylosanthes</taxon>
    </lineage>
</organism>
<dbReference type="Proteomes" id="UP001341840">
    <property type="component" value="Unassembled WGS sequence"/>
</dbReference>
<feature type="region of interest" description="Disordered" evidence="1">
    <location>
        <begin position="104"/>
        <end position="126"/>
    </location>
</feature>
<proteinExistence type="predicted"/>
<evidence type="ECO:0000313" key="3">
    <source>
        <dbReference type="Proteomes" id="UP001341840"/>
    </source>
</evidence>
<evidence type="ECO:0000256" key="1">
    <source>
        <dbReference type="SAM" id="MobiDB-lite"/>
    </source>
</evidence>
<gene>
    <name evidence="2" type="ORF">PIB30_092487</name>
</gene>
<comment type="caution">
    <text evidence="2">The sequence shown here is derived from an EMBL/GenBank/DDBJ whole genome shotgun (WGS) entry which is preliminary data.</text>
</comment>
<keyword evidence="3" id="KW-1185">Reference proteome</keyword>
<evidence type="ECO:0000313" key="2">
    <source>
        <dbReference type="EMBL" id="MED6127902.1"/>
    </source>
</evidence>
<name>A0ABU6RV89_9FABA</name>
<accession>A0ABU6RV89</accession>